<name>A0A326U2Y0_THEHA</name>
<dbReference type="Proteomes" id="UP000248806">
    <property type="component" value="Unassembled WGS sequence"/>
</dbReference>
<dbReference type="AlphaFoldDB" id="A0A326U2Y0"/>
<proteinExistence type="predicted"/>
<gene>
    <name evidence="2" type="ORF">EI42_04087</name>
</gene>
<feature type="region of interest" description="Disordered" evidence="1">
    <location>
        <begin position="1"/>
        <end position="48"/>
    </location>
</feature>
<comment type="caution">
    <text evidence="2">The sequence shown here is derived from an EMBL/GenBank/DDBJ whole genome shotgun (WGS) entry which is preliminary data.</text>
</comment>
<evidence type="ECO:0000256" key="1">
    <source>
        <dbReference type="SAM" id="MobiDB-lite"/>
    </source>
</evidence>
<evidence type="ECO:0000313" key="2">
    <source>
        <dbReference type="EMBL" id="PZW26128.1"/>
    </source>
</evidence>
<reference evidence="2 3" key="1">
    <citation type="submission" date="2018-06" db="EMBL/GenBank/DDBJ databases">
        <title>Genomic Encyclopedia of Archaeal and Bacterial Type Strains, Phase II (KMG-II): from individual species to whole genera.</title>
        <authorList>
            <person name="Goeker M."/>
        </authorList>
    </citation>
    <scope>NUCLEOTIDE SEQUENCE [LARGE SCALE GENOMIC DNA]</scope>
    <source>
        <strain evidence="2 3">ATCC BAA-1881</strain>
    </source>
</reference>
<dbReference type="EMBL" id="QKUF01000016">
    <property type="protein sequence ID" value="PZW26128.1"/>
    <property type="molecule type" value="Genomic_DNA"/>
</dbReference>
<dbReference type="RefSeq" id="WP_111324426.1">
    <property type="nucleotide sequence ID" value="NZ_BIFX01000003.1"/>
</dbReference>
<protein>
    <submittedName>
        <fullName evidence="2">Uncharacterized protein</fullName>
    </submittedName>
</protein>
<keyword evidence="3" id="KW-1185">Reference proteome</keyword>
<accession>A0A326U2Y0</accession>
<evidence type="ECO:0000313" key="3">
    <source>
        <dbReference type="Proteomes" id="UP000248806"/>
    </source>
</evidence>
<organism evidence="2 3">
    <name type="scientific">Thermosporothrix hazakensis</name>
    <dbReference type="NCBI Taxonomy" id="644383"/>
    <lineage>
        <taxon>Bacteria</taxon>
        <taxon>Bacillati</taxon>
        <taxon>Chloroflexota</taxon>
        <taxon>Ktedonobacteria</taxon>
        <taxon>Ktedonobacterales</taxon>
        <taxon>Thermosporotrichaceae</taxon>
        <taxon>Thermosporothrix</taxon>
    </lineage>
</organism>
<sequence>MSLYHVPPSAGHGFASSVCSKRTGSKGKRGKDREVSEYTQAAQMEGGTPLADRVQQQQPVQVVLHPSTQIHKIQQNADELFAWVDVSFTLYQSLADQTGKRDEHTVLDPKTQKPLIQHMQVLLLAGLNTVTGQSWLVMIYALNAPPPEILDVP</sequence>